<sequence length="273" mass="27836">MTLKSIIVVACGEDSDVDVVGAAGKLGARFGAQVLVTPAFPDPAADLVYYGAALQTVGDASERIIASERVAQERLEALGRDVAAREGVAVTVEKRALLPAVALAPAAVLADLVLFAGAAVQSTLGALFAETLLSTRAPVMLIKGAAVAGGPVAIAWDGSGQAARAVRAALPLLQAASGVLILRNVDDETAEAEASSSEKLRAYLGLHGVTNIALREVRGARVAESLLSAARADKCELLVAGAYGRPRLFEMVLGGTTRALVHGAGAPNLLFSH</sequence>
<keyword evidence="4" id="KW-1185">Reference proteome</keyword>
<dbReference type="STRING" id="1759059.ATE48_07990"/>
<dbReference type="Pfam" id="PF00582">
    <property type="entry name" value="Usp"/>
    <property type="match status" value="1"/>
</dbReference>
<dbReference type="InParanoid" id="A0A1B1AH21"/>
<proteinExistence type="inferred from homology"/>
<comment type="similarity">
    <text evidence="1">Belongs to the universal stress protein A family.</text>
</comment>
<evidence type="ECO:0000259" key="2">
    <source>
        <dbReference type="Pfam" id="PF00582"/>
    </source>
</evidence>
<dbReference type="KEGG" id="cbot:ATE48_07990"/>
<feature type="domain" description="UspA" evidence="2">
    <location>
        <begin position="152"/>
        <end position="267"/>
    </location>
</feature>
<accession>A0A1B1AH21</accession>
<evidence type="ECO:0000313" key="4">
    <source>
        <dbReference type="Proteomes" id="UP000092498"/>
    </source>
</evidence>
<protein>
    <recommendedName>
        <fullName evidence="2">UspA domain-containing protein</fullName>
    </recommendedName>
</protein>
<dbReference type="RefSeq" id="WP_066769902.1">
    <property type="nucleotide sequence ID" value="NZ_CP013244.1"/>
</dbReference>
<reference evidence="3 4" key="1">
    <citation type="submission" date="2015-11" db="EMBL/GenBank/DDBJ databases">
        <title>Whole-Genome Sequence of Candidatus Oderbacter manganicum from the National Park Lower Oder Valley, Germany.</title>
        <authorList>
            <person name="Braun B."/>
            <person name="Liere K."/>
            <person name="Szewzyk U."/>
        </authorList>
    </citation>
    <scope>NUCLEOTIDE SEQUENCE [LARGE SCALE GENOMIC DNA]</scope>
    <source>
        <strain evidence="3 4">OTSz_A_272</strain>
    </source>
</reference>
<gene>
    <name evidence="3" type="ORF">ATE48_07990</name>
</gene>
<dbReference type="InterPro" id="IPR006016">
    <property type="entry name" value="UspA"/>
</dbReference>
<dbReference type="EMBL" id="CP013244">
    <property type="protein sequence ID" value="ANP45866.1"/>
    <property type="molecule type" value="Genomic_DNA"/>
</dbReference>
<dbReference type="CDD" id="cd00293">
    <property type="entry name" value="USP-like"/>
    <property type="match status" value="1"/>
</dbReference>
<organism evidence="3 4">
    <name type="scientific">Candidatus Viadribacter manganicus</name>
    <dbReference type="NCBI Taxonomy" id="1759059"/>
    <lineage>
        <taxon>Bacteria</taxon>
        <taxon>Pseudomonadati</taxon>
        <taxon>Pseudomonadota</taxon>
        <taxon>Alphaproteobacteria</taxon>
        <taxon>Hyphomonadales</taxon>
        <taxon>Hyphomonadaceae</taxon>
        <taxon>Candidatus Viadribacter</taxon>
    </lineage>
</organism>
<dbReference type="AlphaFoldDB" id="A0A1B1AH21"/>
<name>A0A1B1AH21_9PROT</name>
<dbReference type="InterPro" id="IPR006015">
    <property type="entry name" value="Universal_stress_UspA"/>
</dbReference>
<dbReference type="Proteomes" id="UP000092498">
    <property type="component" value="Chromosome"/>
</dbReference>
<evidence type="ECO:0000256" key="1">
    <source>
        <dbReference type="ARBA" id="ARBA00008791"/>
    </source>
</evidence>
<dbReference type="OrthoDB" id="9804721at2"/>
<dbReference type="SUPFAM" id="SSF52402">
    <property type="entry name" value="Adenine nucleotide alpha hydrolases-like"/>
    <property type="match status" value="1"/>
</dbReference>
<evidence type="ECO:0000313" key="3">
    <source>
        <dbReference type="EMBL" id="ANP45866.1"/>
    </source>
</evidence>
<dbReference type="PRINTS" id="PR01438">
    <property type="entry name" value="UNVRSLSTRESS"/>
</dbReference>
<dbReference type="Gene3D" id="3.40.50.12370">
    <property type="match status" value="1"/>
</dbReference>